<sequence length="239" mass="26683">MCAGTTAIMIIHFMATRIVSPMIQSFMMHQWGEKTIQSKIVTRKSGIIKKGIGSGDHYFYYDVPIHQATVLYRTASMTADIAIRKEFAVVAHDTLNLSHLRAVHWMPFLCIAEETGTSPACTITVLFISLSRVLLICAMLFSSLTLYSFALDQAHQDYVYYDDDSNEDFPSNAAFLLPCSLVLVSLYILGTFLRLSAGCERVHMVDDDDSFSAGQHCAVEEDETEMVKLTQHNCSTLDA</sequence>
<dbReference type="Proteomes" id="UP001153069">
    <property type="component" value="Unassembled WGS sequence"/>
</dbReference>
<keyword evidence="1" id="KW-0812">Transmembrane</keyword>
<protein>
    <submittedName>
        <fullName evidence="2">Uncharacterized protein</fullName>
    </submittedName>
</protein>
<evidence type="ECO:0000313" key="2">
    <source>
        <dbReference type="EMBL" id="CAB9530342.1"/>
    </source>
</evidence>
<gene>
    <name evidence="2" type="ORF">SEMRO_2843_G338340.1</name>
</gene>
<name>A0A9N8F0C0_9STRA</name>
<keyword evidence="1" id="KW-1133">Transmembrane helix</keyword>
<keyword evidence="3" id="KW-1185">Reference proteome</keyword>
<feature type="transmembrane region" description="Helical" evidence="1">
    <location>
        <begin position="133"/>
        <end position="151"/>
    </location>
</feature>
<reference evidence="2" key="1">
    <citation type="submission" date="2020-06" db="EMBL/GenBank/DDBJ databases">
        <authorList>
            <consortium name="Plant Systems Biology data submission"/>
        </authorList>
    </citation>
    <scope>NUCLEOTIDE SEQUENCE</scope>
    <source>
        <strain evidence="2">D6</strain>
    </source>
</reference>
<dbReference type="AlphaFoldDB" id="A0A9N8F0C0"/>
<organism evidence="2 3">
    <name type="scientific">Seminavis robusta</name>
    <dbReference type="NCBI Taxonomy" id="568900"/>
    <lineage>
        <taxon>Eukaryota</taxon>
        <taxon>Sar</taxon>
        <taxon>Stramenopiles</taxon>
        <taxon>Ochrophyta</taxon>
        <taxon>Bacillariophyta</taxon>
        <taxon>Bacillariophyceae</taxon>
        <taxon>Bacillariophycidae</taxon>
        <taxon>Naviculales</taxon>
        <taxon>Naviculaceae</taxon>
        <taxon>Seminavis</taxon>
    </lineage>
</organism>
<accession>A0A9N8F0C0</accession>
<dbReference type="EMBL" id="CAICTM010002841">
    <property type="protein sequence ID" value="CAB9530342.1"/>
    <property type="molecule type" value="Genomic_DNA"/>
</dbReference>
<comment type="caution">
    <text evidence="2">The sequence shown here is derived from an EMBL/GenBank/DDBJ whole genome shotgun (WGS) entry which is preliminary data.</text>
</comment>
<evidence type="ECO:0000256" key="1">
    <source>
        <dbReference type="SAM" id="Phobius"/>
    </source>
</evidence>
<proteinExistence type="predicted"/>
<evidence type="ECO:0000313" key="3">
    <source>
        <dbReference type="Proteomes" id="UP001153069"/>
    </source>
</evidence>
<keyword evidence="1" id="KW-0472">Membrane</keyword>
<feature type="transmembrane region" description="Helical" evidence="1">
    <location>
        <begin position="171"/>
        <end position="193"/>
    </location>
</feature>